<dbReference type="PANTHER" id="PTHR33434:SF3">
    <property type="entry name" value="DEGV DOMAIN-CONTAINING PROTEIN YITS"/>
    <property type="match status" value="1"/>
</dbReference>
<evidence type="ECO:0000313" key="4">
    <source>
        <dbReference type="Proteomes" id="UP000234335"/>
    </source>
</evidence>
<comment type="function">
    <text evidence="1">May bind long-chain fatty acids, such as palmitate, and may play a role in lipid transport or fatty acid metabolism.</text>
</comment>
<keyword evidence="2" id="KW-0446">Lipid-binding</keyword>
<organism evidence="3 4">
    <name type="scientific">Anaerococcus octavius</name>
    <dbReference type="NCBI Taxonomy" id="54007"/>
    <lineage>
        <taxon>Bacteria</taxon>
        <taxon>Bacillati</taxon>
        <taxon>Bacillota</taxon>
        <taxon>Tissierellia</taxon>
        <taxon>Tissierellales</taxon>
        <taxon>Peptoniphilaceae</taxon>
        <taxon>Anaerococcus</taxon>
    </lineage>
</organism>
<evidence type="ECO:0000256" key="2">
    <source>
        <dbReference type="ARBA" id="ARBA00023121"/>
    </source>
</evidence>
<dbReference type="EMBL" id="PKGS01000004">
    <property type="protein sequence ID" value="PKZ16431.1"/>
    <property type="molecule type" value="Genomic_DNA"/>
</dbReference>
<comment type="caution">
    <text evidence="3">The sequence shown here is derived from an EMBL/GenBank/DDBJ whole genome shotgun (WGS) entry which is preliminary data.</text>
</comment>
<reference evidence="3 4" key="1">
    <citation type="submission" date="2017-12" db="EMBL/GenBank/DDBJ databases">
        <title>Phylogenetic diversity of female urinary microbiome.</title>
        <authorList>
            <person name="Thomas-White K."/>
            <person name="Wolfe A.J."/>
        </authorList>
    </citation>
    <scope>NUCLEOTIDE SEQUENCE [LARGE SCALE GENOMIC DNA]</scope>
    <source>
        <strain evidence="3 4">UMB0119</strain>
    </source>
</reference>
<dbReference type="SUPFAM" id="SSF82549">
    <property type="entry name" value="DAK1/DegV-like"/>
    <property type="match status" value="1"/>
</dbReference>
<sequence>MSDYILSCESTIDLSVDYVEKLDVSVINANYELNGEDYLDDFGQSLDMKTFYDNMRQGATPSTSRINTGEYLEYLKPLLESGKDVVHICLSTGMSSQYESLLEAINILKEDFPEREVYPIDSKMASAGVGLLVSKLSKLKKDGMNAEKLYNWAQENKLHVINYTSNENLEYVARGGRISKTAASIGGVLHICPLIEVDDDGHMVVTAKIRTKKKLLKNLLERIKENAIDGDDYNDQFFISTADNMELANEAKEMIEEALPNIDGGVKIFNIGPTIGSHIGPGTLAIFYWGKERMAGNKK</sequence>
<accession>A0A2I1M8I2</accession>
<name>A0A2I1M8I2_9FIRM</name>
<keyword evidence="4" id="KW-1185">Reference proteome</keyword>
<dbReference type="RefSeq" id="WP_101540454.1">
    <property type="nucleotide sequence ID" value="NZ_PKGS01000004.1"/>
</dbReference>
<evidence type="ECO:0000313" key="3">
    <source>
        <dbReference type="EMBL" id="PKZ16431.1"/>
    </source>
</evidence>
<dbReference type="PANTHER" id="PTHR33434">
    <property type="entry name" value="DEGV DOMAIN-CONTAINING PROTEIN DR_1986-RELATED"/>
    <property type="match status" value="1"/>
</dbReference>
<dbReference type="NCBIfam" id="TIGR00762">
    <property type="entry name" value="DegV"/>
    <property type="match status" value="1"/>
</dbReference>
<dbReference type="Pfam" id="PF02645">
    <property type="entry name" value="DegV"/>
    <property type="match status" value="1"/>
</dbReference>
<protein>
    <submittedName>
        <fullName evidence="3">DegV family protein</fullName>
    </submittedName>
</protein>
<dbReference type="InterPro" id="IPR003797">
    <property type="entry name" value="DegV"/>
</dbReference>
<dbReference type="GO" id="GO:0008289">
    <property type="term" value="F:lipid binding"/>
    <property type="evidence" value="ECO:0007669"/>
    <property type="project" value="UniProtKB-KW"/>
</dbReference>
<dbReference type="InterPro" id="IPR050270">
    <property type="entry name" value="DegV_domain_contain"/>
</dbReference>
<dbReference type="AlphaFoldDB" id="A0A2I1M8I2"/>
<dbReference type="Gene3D" id="3.40.50.10170">
    <property type="match status" value="1"/>
</dbReference>
<dbReference type="InterPro" id="IPR043168">
    <property type="entry name" value="DegV_C"/>
</dbReference>
<dbReference type="Proteomes" id="UP000234335">
    <property type="component" value="Unassembled WGS sequence"/>
</dbReference>
<dbReference type="Gene3D" id="3.30.1180.10">
    <property type="match status" value="1"/>
</dbReference>
<gene>
    <name evidence="3" type="ORF">CYJ34_06335</name>
</gene>
<dbReference type="PROSITE" id="PS51482">
    <property type="entry name" value="DEGV"/>
    <property type="match status" value="1"/>
</dbReference>
<proteinExistence type="predicted"/>
<evidence type="ECO:0000256" key="1">
    <source>
        <dbReference type="ARBA" id="ARBA00003238"/>
    </source>
</evidence>